<name>A0A0V8CNR1_LACLL</name>
<dbReference type="EMBL" id="LKLN01000076">
    <property type="protein sequence ID" value="KSU02808.1"/>
    <property type="molecule type" value="Genomic_DNA"/>
</dbReference>
<protein>
    <submittedName>
        <fullName evidence="1">Uncharacterized protein</fullName>
    </submittedName>
</protein>
<dbReference type="PATRIC" id="fig|1360.105.peg.87"/>
<accession>A0A0V8CNR1</accession>
<reference evidence="2" key="1">
    <citation type="submission" date="2015-10" db="EMBL/GenBank/DDBJ databases">
        <title>Draft Genome Sequences of 11 Lactococcus lactis subspecies cremoris strains.</title>
        <authorList>
            <person name="Wels M."/>
            <person name="Backus L."/>
            <person name="Boekhorst J."/>
            <person name="Dijkstra A."/>
            <person name="Beerthuizen M."/>
            <person name="Kelly W."/>
            <person name="Siezen R."/>
            <person name="Bachmann H."/>
            <person name="Van Hijum S."/>
        </authorList>
    </citation>
    <scope>NUCLEOTIDE SEQUENCE [LARGE SCALE GENOMIC DNA]</scope>
    <source>
        <strain evidence="2">KF282</strain>
    </source>
</reference>
<dbReference type="AlphaFoldDB" id="A0A0V8CNR1"/>
<sequence length="51" mass="5644">MNSGFNLLTEISTKSKFPLSTASMASSGRIELTKLKISQKYFSSVKITSRQ</sequence>
<gene>
    <name evidence="1" type="ORF">KF282_2012</name>
</gene>
<evidence type="ECO:0000313" key="1">
    <source>
        <dbReference type="EMBL" id="KSU02808.1"/>
    </source>
</evidence>
<organism evidence="1 2">
    <name type="scientific">Lactococcus lactis subsp. lactis</name>
    <name type="common">Streptococcus lactis</name>
    <dbReference type="NCBI Taxonomy" id="1360"/>
    <lineage>
        <taxon>Bacteria</taxon>
        <taxon>Bacillati</taxon>
        <taxon>Bacillota</taxon>
        <taxon>Bacilli</taxon>
        <taxon>Lactobacillales</taxon>
        <taxon>Streptococcaceae</taxon>
        <taxon>Lactococcus</taxon>
    </lineage>
</organism>
<evidence type="ECO:0000313" key="2">
    <source>
        <dbReference type="Proteomes" id="UP000053058"/>
    </source>
</evidence>
<comment type="caution">
    <text evidence="1">The sequence shown here is derived from an EMBL/GenBank/DDBJ whole genome shotgun (WGS) entry which is preliminary data.</text>
</comment>
<dbReference type="Proteomes" id="UP000053058">
    <property type="component" value="Unassembled WGS sequence"/>
</dbReference>
<proteinExistence type="predicted"/>